<dbReference type="InterPro" id="IPR050261">
    <property type="entry name" value="FrsA_esterase"/>
</dbReference>
<dbReference type="Pfam" id="PF02129">
    <property type="entry name" value="Peptidase_S15"/>
    <property type="match status" value="1"/>
</dbReference>
<dbReference type="Gene3D" id="3.40.50.1820">
    <property type="entry name" value="alpha/beta hydrolase"/>
    <property type="match status" value="1"/>
</dbReference>
<keyword evidence="1" id="KW-0378">Hydrolase</keyword>
<dbReference type="RefSeq" id="WP_156107590.1">
    <property type="nucleotide sequence ID" value="NZ_ARXV01000003.1"/>
</dbReference>
<name>A0A095UTH7_9GAMM</name>
<evidence type="ECO:0000313" key="4">
    <source>
        <dbReference type="Proteomes" id="UP000029444"/>
    </source>
</evidence>
<reference evidence="3 4" key="1">
    <citation type="submission" date="2012-09" db="EMBL/GenBank/DDBJ databases">
        <title>Genome Sequence of alkane-degrading Bacterium Alcanivorax sp. 19-m-6.</title>
        <authorList>
            <person name="Lai Q."/>
            <person name="Shao Z."/>
        </authorList>
    </citation>
    <scope>NUCLEOTIDE SEQUENCE [LARGE SCALE GENOMIC DNA]</scope>
    <source>
        <strain evidence="3 4">19-m-6</strain>
    </source>
</reference>
<feature type="domain" description="Xaa-Pro dipeptidyl-peptidase-like" evidence="2">
    <location>
        <begin position="71"/>
        <end position="227"/>
    </location>
</feature>
<evidence type="ECO:0000313" key="3">
    <source>
        <dbReference type="EMBL" id="KGD65850.1"/>
    </source>
</evidence>
<dbReference type="PANTHER" id="PTHR22946">
    <property type="entry name" value="DIENELACTONE HYDROLASE DOMAIN-CONTAINING PROTEIN-RELATED"/>
    <property type="match status" value="1"/>
</dbReference>
<gene>
    <name evidence="3" type="ORF">Y5S_01074</name>
</gene>
<dbReference type="PATRIC" id="fig|1177154.3.peg.1090"/>
<dbReference type="EMBL" id="ARXV01000003">
    <property type="protein sequence ID" value="KGD65850.1"/>
    <property type="molecule type" value="Genomic_DNA"/>
</dbReference>
<accession>A0A095UTH7</accession>
<sequence length="581" mass="63891">MRPLSRIETPNHHRQRPVYRSLSPAKWLGLALPLILLLGGCATTKLPETNAPRTTAAQEADYFQVRIHTQDGKKLAATVYQPELQAGQSAPLIIATHGFGGFRAKRPMSIYGKAMLTGEAAIAAWKAGYWVVFYDQRGWGQSQGHVHMMDPDYEVADLSKVIDWSLAHLPGISRLDDGSPAIGMIGESYGAGLQSLASFTEPRLKALVPLAGWHDLNSIAPNGEFRTAWGTVLLGAGGISSGFDVGAMFASPWNSAFDGTISSEMSQLMYERSPASFCDKGMAPQSDALFIQGFTDTLFSFQEAEKNYDCWRNAGRDARIIGLQSGHAMPWPIQKMRGGLPFFHTDDTVHCGDYEASTVDTIVSWWDEKLRGQESLVPQYCVNITEDRGLAIEEQLPPANQFSLPREKVTVPLAGAFEWLMVPFDTGSDMFRAIWPGADLRELKTNGGFGRPKFIPLYIARGDDELLLGKPRIDLRVAGSSSGESMPMFVGIGVQHANRRRVRVASEQLTPLTEKGIHRQELAAVSQPLKPGDRVGVVVYGFTAQFPLNSAFLARNASIKGDVWLPLTREEDVALRPERPF</sequence>
<organism evidence="3 4">
    <name type="scientific">Alcanivorax nanhaiticus</name>
    <dbReference type="NCBI Taxonomy" id="1177154"/>
    <lineage>
        <taxon>Bacteria</taxon>
        <taxon>Pseudomonadati</taxon>
        <taxon>Pseudomonadota</taxon>
        <taxon>Gammaproteobacteria</taxon>
        <taxon>Oceanospirillales</taxon>
        <taxon>Alcanivoracaceae</taxon>
        <taxon>Alcanivorax</taxon>
    </lineage>
</organism>
<keyword evidence="4" id="KW-1185">Reference proteome</keyword>
<dbReference type="eggNOG" id="COG2936">
    <property type="taxonomic scope" value="Bacteria"/>
</dbReference>
<evidence type="ECO:0000256" key="1">
    <source>
        <dbReference type="ARBA" id="ARBA00022801"/>
    </source>
</evidence>
<protein>
    <submittedName>
        <fullName evidence="3">Peptidase S15</fullName>
    </submittedName>
</protein>
<dbReference type="GO" id="GO:0052689">
    <property type="term" value="F:carboxylic ester hydrolase activity"/>
    <property type="evidence" value="ECO:0007669"/>
    <property type="project" value="UniProtKB-ARBA"/>
</dbReference>
<dbReference type="InterPro" id="IPR000383">
    <property type="entry name" value="Xaa-Pro-like_dom"/>
</dbReference>
<dbReference type="PANTHER" id="PTHR22946:SF9">
    <property type="entry name" value="POLYKETIDE TRANSFERASE AF380"/>
    <property type="match status" value="1"/>
</dbReference>
<dbReference type="AlphaFoldDB" id="A0A095UTH7"/>
<proteinExistence type="predicted"/>
<dbReference type="OrthoDB" id="9804819at2"/>
<evidence type="ECO:0000259" key="2">
    <source>
        <dbReference type="Pfam" id="PF02129"/>
    </source>
</evidence>
<comment type="caution">
    <text evidence="3">The sequence shown here is derived from an EMBL/GenBank/DDBJ whole genome shotgun (WGS) entry which is preliminary data.</text>
</comment>
<dbReference type="SUPFAM" id="SSF53474">
    <property type="entry name" value="alpha/beta-Hydrolases"/>
    <property type="match status" value="1"/>
</dbReference>
<dbReference type="Proteomes" id="UP000029444">
    <property type="component" value="Unassembled WGS sequence"/>
</dbReference>
<dbReference type="STRING" id="1177154.Y5S_01074"/>
<dbReference type="InterPro" id="IPR029058">
    <property type="entry name" value="AB_hydrolase_fold"/>
</dbReference>